<comment type="subcellular location">
    <subcellularLocation>
        <location evidence="1">Mitochondrion membrane</location>
        <topology evidence="1">Multi-pass membrane protein</topology>
    </subcellularLocation>
</comment>
<dbReference type="PANTHER" id="PTHR16296">
    <property type="entry name" value="UNCHARACTERIZED HYPOTHALAMUS PROTEIN HT007"/>
    <property type="match status" value="1"/>
</dbReference>
<dbReference type="Pfam" id="PF07114">
    <property type="entry name" value="TMEM126"/>
    <property type="match status" value="1"/>
</dbReference>
<dbReference type="PANTHER" id="PTHR16296:SF2">
    <property type="entry name" value="TRANSMEMBRANE PROTEIN 126A"/>
    <property type="match status" value="1"/>
</dbReference>
<dbReference type="GO" id="GO:0031966">
    <property type="term" value="C:mitochondrial membrane"/>
    <property type="evidence" value="ECO:0007669"/>
    <property type="project" value="UniProtKB-SubCell"/>
</dbReference>
<feature type="transmembrane region" description="Helical" evidence="6">
    <location>
        <begin position="80"/>
        <end position="100"/>
    </location>
</feature>
<evidence type="ECO:0000313" key="8">
    <source>
        <dbReference type="Proteomes" id="UP001431783"/>
    </source>
</evidence>
<keyword evidence="5 6" id="KW-0472">Membrane</keyword>
<accession>A0AAW1TMK7</accession>
<proteinExistence type="predicted"/>
<sequence length="233" mass="26387">MALIKTNYKEIPKDAIVLSEVEAVNYQLKILFNWKNQWEIFGFKYGGIFLSCGAAITGIYVNNHYRQKVKLHTFGKITSYLPICVIPSILAYFLHFQLIIPDMILQKTACPVCLELRSSAIQATVGCLMPTILAPLSSFALAHKYGTSDIPYIHQEPKKLFQLYRKITKPIGNLLFAIFVGHALLGSAVTYAEFRSINKVNQKLAELEYTLEQTSDETKSRNIQLLLLHLMGQ</sequence>
<keyword evidence="8" id="KW-1185">Reference proteome</keyword>
<keyword evidence="4" id="KW-0496">Mitochondrion</keyword>
<evidence type="ECO:0000256" key="4">
    <source>
        <dbReference type="ARBA" id="ARBA00023128"/>
    </source>
</evidence>
<evidence type="ECO:0000256" key="2">
    <source>
        <dbReference type="ARBA" id="ARBA00022692"/>
    </source>
</evidence>
<reference evidence="7 8" key="1">
    <citation type="submission" date="2023-03" db="EMBL/GenBank/DDBJ databases">
        <title>Genome insight into feeding habits of ladybird beetles.</title>
        <authorList>
            <person name="Li H.-S."/>
            <person name="Huang Y.-H."/>
            <person name="Pang H."/>
        </authorList>
    </citation>
    <scope>NUCLEOTIDE SEQUENCE [LARGE SCALE GENOMIC DNA]</scope>
    <source>
        <strain evidence="7">SYSU_2023b</strain>
        <tissue evidence="7">Whole body</tissue>
    </source>
</reference>
<keyword evidence="3 6" id="KW-1133">Transmembrane helix</keyword>
<keyword evidence="2 6" id="KW-0812">Transmembrane</keyword>
<feature type="transmembrane region" description="Helical" evidence="6">
    <location>
        <begin position="171"/>
        <end position="192"/>
    </location>
</feature>
<organism evidence="7 8">
    <name type="scientific">Henosepilachna vigintioctopunctata</name>
    <dbReference type="NCBI Taxonomy" id="420089"/>
    <lineage>
        <taxon>Eukaryota</taxon>
        <taxon>Metazoa</taxon>
        <taxon>Ecdysozoa</taxon>
        <taxon>Arthropoda</taxon>
        <taxon>Hexapoda</taxon>
        <taxon>Insecta</taxon>
        <taxon>Pterygota</taxon>
        <taxon>Neoptera</taxon>
        <taxon>Endopterygota</taxon>
        <taxon>Coleoptera</taxon>
        <taxon>Polyphaga</taxon>
        <taxon>Cucujiformia</taxon>
        <taxon>Coccinelloidea</taxon>
        <taxon>Coccinellidae</taxon>
        <taxon>Epilachninae</taxon>
        <taxon>Epilachnini</taxon>
        <taxon>Henosepilachna</taxon>
    </lineage>
</organism>
<name>A0AAW1TMK7_9CUCU</name>
<dbReference type="EMBL" id="JARQZJ010000012">
    <property type="protein sequence ID" value="KAK9872711.1"/>
    <property type="molecule type" value="Genomic_DNA"/>
</dbReference>
<dbReference type="InterPro" id="IPR009801">
    <property type="entry name" value="TMEM126"/>
</dbReference>
<feature type="transmembrane region" description="Helical" evidence="6">
    <location>
        <begin position="120"/>
        <end position="142"/>
    </location>
</feature>
<evidence type="ECO:0000313" key="7">
    <source>
        <dbReference type="EMBL" id="KAK9872711.1"/>
    </source>
</evidence>
<evidence type="ECO:0000256" key="5">
    <source>
        <dbReference type="ARBA" id="ARBA00023136"/>
    </source>
</evidence>
<dbReference type="GO" id="GO:0032981">
    <property type="term" value="P:mitochondrial respiratory chain complex I assembly"/>
    <property type="evidence" value="ECO:0007669"/>
    <property type="project" value="TreeGrafter"/>
</dbReference>
<evidence type="ECO:0000256" key="3">
    <source>
        <dbReference type="ARBA" id="ARBA00022989"/>
    </source>
</evidence>
<comment type="caution">
    <text evidence="7">The sequence shown here is derived from an EMBL/GenBank/DDBJ whole genome shotgun (WGS) entry which is preliminary data.</text>
</comment>
<evidence type="ECO:0000256" key="1">
    <source>
        <dbReference type="ARBA" id="ARBA00004225"/>
    </source>
</evidence>
<feature type="transmembrane region" description="Helical" evidence="6">
    <location>
        <begin position="40"/>
        <end position="60"/>
    </location>
</feature>
<protein>
    <submittedName>
        <fullName evidence="7">Uncharacterized protein</fullName>
    </submittedName>
</protein>
<dbReference type="AlphaFoldDB" id="A0AAW1TMK7"/>
<evidence type="ECO:0000256" key="6">
    <source>
        <dbReference type="SAM" id="Phobius"/>
    </source>
</evidence>
<dbReference type="Proteomes" id="UP001431783">
    <property type="component" value="Unassembled WGS sequence"/>
</dbReference>
<gene>
    <name evidence="7" type="ORF">WA026_018845</name>
</gene>